<dbReference type="NCBIfam" id="TIGR00556">
    <property type="entry name" value="pantethn_trn"/>
    <property type="match status" value="1"/>
</dbReference>
<dbReference type="RefSeq" id="WP_107043937.1">
    <property type="nucleotide sequence ID" value="NZ_NWTX01000006.1"/>
</dbReference>
<feature type="domain" description="4'-phosphopantetheinyl transferase" evidence="4">
    <location>
        <begin position="6"/>
        <end position="107"/>
    </location>
</feature>
<keyword evidence="3" id="KW-0460">Magnesium</keyword>
<protein>
    <submittedName>
        <fullName evidence="5">ACP synthase</fullName>
    </submittedName>
</protein>
<dbReference type="InterPro" id="IPR008278">
    <property type="entry name" value="4-PPantetheinyl_Trfase_dom"/>
</dbReference>
<dbReference type="AlphaFoldDB" id="A0A2T3GAR6"/>
<dbReference type="GO" id="GO:0000287">
    <property type="term" value="F:magnesium ion binding"/>
    <property type="evidence" value="ECO:0007669"/>
    <property type="project" value="InterPro"/>
</dbReference>
<dbReference type="InterPro" id="IPR037143">
    <property type="entry name" value="4-PPantetheinyl_Trfase_dom_sf"/>
</dbReference>
<keyword evidence="2" id="KW-0479">Metal-binding</keyword>
<accession>A0A2T3GAR6</accession>
<keyword evidence="6" id="KW-1185">Reference proteome</keyword>
<dbReference type="SUPFAM" id="SSF56214">
    <property type="entry name" value="4'-phosphopantetheinyl transferase"/>
    <property type="match status" value="1"/>
</dbReference>
<evidence type="ECO:0000313" key="5">
    <source>
        <dbReference type="EMBL" id="PST46567.1"/>
    </source>
</evidence>
<name>A0A2T3GAR6_9BIFI</name>
<keyword evidence="1" id="KW-0808">Transferase</keyword>
<dbReference type="GO" id="GO:0008897">
    <property type="term" value="F:holo-[acyl-carrier-protein] synthase activity"/>
    <property type="evidence" value="ECO:0007669"/>
    <property type="project" value="InterPro"/>
</dbReference>
<reference evidence="6" key="1">
    <citation type="submission" date="2017-09" db="EMBL/GenBank/DDBJ databases">
        <authorList>
            <person name="Sela D.A."/>
            <person name="Albert K."/>
        </authorList>
    </citation>
    <scope>NUCLEOTIDE SEQUENCE [LARGE SCALE GENOMIC DNA]</scope>
    <source>
        <strain evidence="6">UMA51805</strain>
    </source>
</reference>
<evidence type="ECO:0000259" key="4">
    <source>
        <dbReference type="Pfam" id="PF01648"/>
    </source>
</evidence>
<organism evidence="5 6">
    <name type="scientific">Bifidobacterium callitrichos</name>
    <dbReference type="NCBI Taxonomy" id="762209"/>
    <lineage>
        <taxon>Bacteria</taxon>
        <taxon>Bacillati</taxon>
        <taxon>Actinomycetota</taxon>
        <taxon>Actinomycetes</taxon>
        <taxon>Bifidobacteriales</taxon>
        <taxon>Bifidobacteriaceae</taxon>
        <taxon>Bifidobacterium</taxon>
    </lineage>
</organism>
<evidence type="ECO:0000256" key="3">
    <source>
        <dbReference type="ARBA" id="ARBA00022842"/>
    </source>
</evidence>
<dbReference type="Proteomes" id="UP000240228">
    <property type="component" value="Unassembled WGS sequence"/>
</dbReference>
<comment type="caution">
    <text evidence="5">The sequence shown here is derived from an EMBL/GenBank/DDBJ whole genome shotgun (WGS) entry which is preliminary data.</text>
</comment>
<evidence type="ECO:0000256" key="2">
    <source>
        <dbReference type="ARBA" id="ARBA00022723"/>
    </source>
</evidence>
<dbReference type="GO" id="GO:0006633">
    <property type="term" value="P:fatty acid biosynthetic process"/>
    <property type="evidence" value="ECO:0007669"/>
    <property type="project" value="InterPro"/>
</dbReference>
<proteinExistence type="predicted"/>
<evidence type="ECO:0000313" key="6">
    <source>
        <dbReference type="Proteomes" id="UP000240228"/>
    </source>
</evidence>
<sequence length="215" mass="21754">MSVYGLGHDVVDVVAFGGQLAEPGSRMRNLFSVREVRQASARARLKNDGEAVHLAAKWAGKEAFLKAWCEALGEGDYPFTLDDFPWSGVEILDDSRGVPHVTLTGRLAEAFRDSIGGALGGAGALGVEGVGRSGIGIGSASGLGAGGAETSPYAVMRGSRPVDPSMGPYAVMRGASGASPRGAASGAAGNLPARIHVSLSHDGPVASAVVVIDGD</sequence>
<dbReference type="Pfam" id="PF01648">
    <property type="entry name" value="ACPS"/>
    <property type="match status" value="1"/>
</dbReference>
<dbReference type="EMBL" id="NWTX01000006">
    <property type="protein sequence ID" value="PST46567.1"/>
    <property type="molecule type" value="Genomic_DNA"/>
</dbReference>
<gene>
    <name evidence="5" type="ORF">CPA40_04850</name>
</gene>
<dbReference type="InterPro" id="IPR004568">
    <property type="entry name" value="Ppantetheine-prot_Trfase_dom"/>
</dbReference>
<evidence type="ECO:0000256" key="1">
    <source>
        <dbReference type="ARBA" id="ARBA00022679"/>
    </source>
</evidence>
<dbReference type="Gene3D" id="3.90.470.20">
    <property type="entry name" value="4'-phosphopantetheinyl transferase domain"/>
    <property type="match status" value="1"/>
</dbReference>
<reference evidence="5 6" key="2">
    <citation type="submission" date="2018-03" db="EMBL/GenBank/DDBJ databases">
        <title>The comparative genomics of Bifidobacterium callitrichos reflects dietary carbohydrate utilization within the common marmoset gut.</title>
        <authorList>
            <person name="Rani A."/>
        </authorList>
    </citation>
    <scope>NUCLEOTIDE SEQUENCE [LARGE SCALE GENOMIC DNA]</scope>
    <source>
        <strain evidence="5 6">UMA51805</strain>
    </source>
</reference>